<proteinExistence type="predicted"/>
<dbReference type="InterPro" id="IPR000629">
    <property type="entry name" value="RNA-helicase_DEAD-box_CS"/>
</dbReference>
<evidence type="ECO:0000256" key="2">
    <source>
        <dbReference type="ARBA" id="ARBA00022806"/>
    </source>
</evidence>
<keyword evidence="1" id="KW-0378">Hydrolase</keyword>
<keyword evidence="2" id="KW-0347">Helicase</keyword>
<dbReference type="InterPro" id="IPR011545">
    <property type="entry name" value="DEAD/DEAH_box_helicase_dom"/>
</dbReference>
<dbReference type="CDD" id="cd17939">
    <property type="entry name" value="DEADc_EIF4A"/>
    <property type="match status" value="1"/>
</dbReference>
<feature type="region of interest" description="Disordered" evidence="4">
    <location>
        <begin position="17"/>
        <end position="38"/>
    </location>
</feature>
<feature type="compositionally biased region" description="Polar residues" evidence="4">
    <location>
        <begin position="665"/>
        <end position="687"/>
    </location>
</feature>
<dbReference type="GO" id="GO:0005524">
    <property type="term" value="F:ATP binding"/>
    <property type="evidence" value="ECO:0007669"/>
    <property type="project" value="InterPro"/>
</dbReference>
<dbReference type="PANTHER" id="PTHR47958">
    <property type="entry name" value="ATP-DEPENDENT RNA HELICASE DBP3"/>
    <property type="match status" value="1"/>
</dbReference>
<dbReference type="PROSITE" id="PS00039">
    <property type="entry name" value="DEAD_ATP_HELICASE"/>
    <property type="match status" value="1"/>
</dbReference>
<dbReference type="EnsemblPlants" id="OMERI02G10340.1">
    <property type="protein sequence ID" value="OMERI02G10340.1"/>
    <property type="gene ID" value="OMERI02G10340"/>
</dbReference>
<dbReference type="GO" id="GO:0004386">
    <property type="term" value="F:helicase activity"/>
    <property type="evidence" value="ECO:0007669"/>
    <property type="project" value="UniProtKB-KW"/>
</dbReference>
<dbReference type="Pfam" id="PF00270">
    <property type="entry name" value="DEAD"/>
    <property type="match status" value="1"/>
</dbReference>
<dbReference type="GO" id="GO:0003723">
    <property type="term" value="F:RNA binding"/>
    <property type="evidence" value="ECO:0007669"/>
    <property type="project" value="UniProtKB-KW"/>
</dbReference>
<dbReference type="InterPro" id="IPR014001">
    <property type="entry name" value="Helicase_ATP-bd"/>
</dbReference>
<dbReference type="GO" id="GO:0016787">
    <property type="term" value="F:hydrolase activity"/>
    <property type="evidence" value="ECO:0007669"/>
    <property type="project" value="UniProtKB-KW"/>
</dbReference>
<organism evidence="6">
    <name type="scientific">Oryza meridionalis</name>
    <dbReference type="NCBI Taxonomy" id="40149"/>
    <lineage>
        <taxon>Eukaryota</taxon>
        <taxon>Viridiplantae</taxon>
        <taxon>Streptophyta</taxon>
        <taxon>Embryophyta</taxon>
        <taxon>Tracheophyta</taxon>
        <taxon>Spermatophyta</taxon>
        <taxon>Magnoliopsida</taxon>
        <taxon>Liliopsida</taxon>
        <taxon>Poales</taxon>
        <taxon>Poaceae</taxon>
        <taxon>BOP clade</taxon>
        <taxon>Oryzoideae</taxon>
        <taxon>Oryzeae</taxon>
        <taxon>Oryzinae</taxon>
        <taxon>Oryza</taxon>
    </lineage>
</organism>
<dbReference type="Proteomes" id="UP000008021">
    <property type="component" value="Chromosome 2"/>
</dbReference>
<dbReference type="PROSITE" id="PS51192">
    <property type="entry name" value="HELICASE_ATP_BIND_1"/>
    <property type="match status" value="1"/>
</dbReference>
<evidence type="ECO:0000256" key="4">
    <source>
        <dbReference type="SAM" id="MobiDB-lite"/>
    </source>
</evidence>
<feature type="compositionally biased region" description="Polar residues" evidence="4">
    <location>
        <begin position="569"/>
        <end position="579"/>
    </location>
</feature>
<evidence type="ECO:0000256" key="1">
    <source>
        <dbReference type="ARBA" id="ARBA00022801"/>
    </source>
</evidence>
<dbReference type="AlphaFoldDB" id="A0A0E0CI31"/>
<accession>A0A0E0CI31</accession>
<feature type="region of interest" description="Disordered" evidence="4">
    <location>
        <begin position="500"/>
        <end position="541"/>
    </location>
</feature>
<reference evidence="6" key="1">
    <citation type="submission" date="2015-04" db="UniProtKB">
        <authorList>
            <consortium name="EnsemblPlants"/>
        </authorList>
    </citation>
    <scope>IDENTIFICATION</scope>
</reference>
<keyword evidence="2" id="KW-0547">Nucleotide-binding</keyword>
<feature type="domain" description="Helicase ATP-binding" evidence="5">
    <location>
        <begin position="744"/>
        <end position="911"/>
    </location>
</feature>
<evidence type="ECO:0000313" key="6">
    <source>
        <dbReference type="EnsemblPlants" id="OMERI02G10340.1"/>
    </source>
</evidence>
<feature type="region of interest" description="Disordered" evidence="4">
    <location>
        <begin position="94"/>
        <end position="117"/>
    </location>
</feature>
<keyword evidence="7" id="KW-1185">Reference proteome</keyword>
<dbReference type="Gramene" id="OMERI02G10340.1">
    <property type="protein sequence ID" value="OMERI02G10340.1"/>
    <property type="gene ID" value="OMERI02G10340"/>
</dbReference>
<dbReference type="InterPro" id="IPR027417">
    <property type="entry name" value="P-loop_NTPase"/>
</dbReference>
<dbReference type="SUPFAM" id="SSF52540">
    <property type="entry name" value="P-loop containing nucleoside triphosphate hydrolases"/>
    <property type="match status" value="2"/>
</dbReference>
<sequence length="1033" mass="114153">MIGDKVLKAATVIHSKKTTESSAKAEWGQSTSMQKPPVSIVYARRNKRSMEKQDSKSFLEKVHRKEMEARLVGDLEGAQMAQMNDSVARDYGGESKRLHEDDSAPPPTFRPLLNDGSPTRSHLFALSSGKKAFLPPVVGAAPPHGCCDGTPAARGLQGGAAAGDGEVLWLSSAGKIHQSGKGKCTWHNKSTTWSQNALKKKRSWHKLREVRVAKTMLGKDKHLPSYPIKESALHEASHSLDQCSIKGLVAGAQLFGHSTRQPFYMIQPSEEAVEKEKFYHRCLLITSDVSNLDPRKLTDWEIRTEGRHNLLVSLNSKDDLVSCLKTPRIETSIDDKEVNFTVARWKEDDDENIELIREWILVYGVPRIYRNWKELYQIASAVGVLIDVDEESLEGDHKEPIKLKVALRGVDGAPFSCHFVFGWHSRCVTFTIEDKVQTTDNVQTDELIEMPPEILNKGMNSESSSHDTSIVISTHNHTLDVKGCSDKELETIETAVLVEEPSSAEVNTSAPAPTTIISEKTAEDSPRAEREQSISGSSTSMIGDTLFKAAATVIHSKKTTEDIPKAEGGQSTSGNSTSIIGEEPFRGIQKPPVKIVYARRNKRSMEKQDYTSFLEKQHQKEMEAAIVGQRQKSDDESGGDGNNKDSNSIAPSAIAINSKKKQTTKDIVTTQGAQSISESSIGETQTKGTGGARFNANQHVSKMSKQEHNEIFKSFNEMGLQESLLKGIYVYDLDKPSAVHQRGIVPLCNGMDIIQQSLFGTTVTLCCGILQRLDYASTECQALVLVPTRHLAHETKNVIGVLGQFLSAKAHAFCGGTSAHEDQQILSTGVQVAVGTPCHVLGMLQGRALCPDHIRMFVLDEADEVLRGFKDQIHGIIQFLPTKTQFGFFSASFSHEALEMCRKFMNKPVEIIVPRDEELEGINVKQFYVNVEKEDCKLDKLCGLFDTMEITRSIIFVNTRRKAKSLTEKIRGKGYTVSAIHGGIHQGIRDKAHGRKGVAISFITSTDERVFSTIQKFCNTQIEELPSNVADLI</sequence>
<dbReference type="eggNOG" id="KOG0327">
    <property type="taxonomic scope" value="Eukaryota"/>
</dbReference>
<evidence type="ECO:0000313" key="7">
    <source>
        <dbReference type="Proteomes" id="UP000008021"/>
    </source>
</evidence>
<dbReference type="SMART" id="SM00487">
    <property type="entry name" value="DEXDc"/>
    <property type="match status" value="1"/>
</dbReference>
<evidence type="ECO:0000256" key="3">
    <source>
        <dbReference type="ARBA" id="ARBA00022884"/>
    </source>
</evidence>
<reference evidence="6" key="2">
    <citation type="submission" date="2018-05" db="EMBL/GenBank/DDBJ databases">
        <title>OmerRS3 (Oryza meridionalis Reference Sequence Version 3).</title>
        <authorList>
            <person name="Zhang J."/>
            <person name="Kudrna D."/>
            <person name="Lee S."/>
            <person name="Talag J."/>
            <person name="Welchert J."/>
            <person name="Wing R.A."/>
        </authorList>
    </citation>
    <scope>NUCLEOTIDE SEQUENCE [LARGE SCALE GENOMIC DNA]</scope>
    <source>
        <strain evidence="6">cv. OR44</strain>
    </source>
</reference>
<keyword evidence="2" id="KW-0067">ATP-binding</keyword>
<dbReference type="Gene3D" id="3.40.50.300">
    <property type="entry name" value="P-loop containing nucleotide triphosphate hydrolases"/>
    <property type="match status" value="2"/>
</dbReference>
<feature type="compositionally biased region" description="Basic and acidic residues" evidence="4">
    <location>
        <begin position="520"/>
        <end position="532"/>
    </location>
</feature>
<feature type="region of interest" description="Disordered" evidence="4">
    <location>
        <begin position="558"/>
        <end position="584"/>
    </location>
</feature>
<keyword evidence="3" id="KW-0694">RNA-binding</keyword>
<feature type="compositionally biased region" description="Polar residues" evidence="4">
    <location>
        <begin position="504"/>
        <end position="518"/>
    </location>
</feature>
<name>A0A0E0CI31_9ORYZ</name>
<feature type="region of interest" description="Disordered" evidence="4">
    <location>
        <begin position="628"/>
        <end position="694"/>
    </location>
</feature>
<protein>
    <recommendedName>
        <fullName evidence="5">Helicase ATP-binding domain-containing protein</fullName>
    </recommendedName>
</protein>
<evidence type="ECO:0000259" key="5">
    <source>
        <dbReference type="PROSITE" id="PS51192"/>
    </source>
</evidence>